<comment type="similarity">
    <text evidence="1">Belongs to the heat shock protein 90 family.</text>
</comment>
<comment type="caution">
    <text evidence="3">The sequence shown here is derived from an EMBL/GenBank/DDBJ whole genome shotgun (WGS) entry which is preliminary data.</text>
</comment>
<dbReference type="SUPFAM" id="SSF110942">
    <property type="entry name" value="HSP90 C-terminal domain"/>
    <property type="match status" value="1"/>
</dbReference>
<dbReference type="InterPro" id="IPR001404">
    <property type="entry name" value="Hsp90_fam"/>
</dbReference>
<dbReference type="GO" id="GO:0051082">
    <property type="term" value="F:unfolded protein binding"/>
    <property type="evidence" value="ECO:0007669"/>
    <property type="project" value="InterPro"/>
</dbReference>
<evidence type="ECO:0000256" key="2">
    <source>
        <dbReference type="ARBA" id="ARBA00023186"/>
    </source>
</evidence>
<dbReference type="GO" id="GO:0140662">
    <property type="term" value="F:ATP-dependent protein folding chaperone"/>
    <property type="evidence" value="ECO:0007669"/>
    <property type="project" value="InterPro"/>
</dbReference>
<evidence type="ECO:0000256" key="1">
    <source>
        <dbReference type="ARBA" id="ARBA00008239"/>
    </source>
</evidence>
<dbReference type="Gene3D" id="1.20.120.790">
    <property type="entry name" value="Heat shock protein 90, C-terminal domain"/>
    <property type="match status" value="1"/>
</dbReference>
<gene>
    <name evidence="3" type="primary">htpG_37</name>
    <name evidence="3" type="ORF">SDC9_147946</name>
</gene>
<evidence type="ECO:0000313" key="3">
    <source>
        <dbReference type="EMBL" id="MPN00750.1"/>
    </source>
</evidence>
<dbReference type="InterPro" id="IPR037196">
    <property type="entry name" value="HSP90_C"/>
</dbReference>
<dbReference type="GO" id="GO:0005524">
    <property type="term" value="F:ATP binding"/>
    <property type="evidence" value="ECO:0007669"/>
    <property type="project" value="InterPro"/>
</dbReference>
<dbReference type="SUPFAM" id="SSF54211">
    <property type="entry name" value="Ribosomal protein S5 domain 2-like"/>
    <property type="match status" value="1"/>
</dbReference>
<dbReference type="InterPro" id="IPR020568">
    <property type="entry name" value="Ribosomal_Su5_D2-typ_SF"/>
</dbReference>
<dbReference type="GO" id="GO:0016887">
    <property type="term" value="F:ATP hydrolysis activity"/>
    <property type="evidence" value="ECO:0007669"/>
    <property type="project" value="InterPro"/>
</dbReference>
<proteinExistence type="inferred from homology"/>
<dbReference type="PANTHER" id="PTHR11528">
    <property type="entry name" value="HEAT SHOCK PROTEIN 90 FAMILY MEMBER"/>
    <property type="match status" value="1"/>
</dbReference>
<organism evidence="3">
    <name type="scientific">bioreactor metagenome</name>
    <dbReference type="NCBI Taxonomy" id="1076179"/>
    <lineage>
        <taxon>unclassified sequences</taxon>
        <taxon>metagenomes</taxon>
        <taxon>ecological metagenomes</taxon>
    </lineage>
</organism>
<dbReference type="EMBL" id="VSSQ01046779">
    <property type="protein sequence ID" value="MPN00750.1"/>
    <property type="molecule type" value="Genomic_DNA"/>
</dbReference>
<dbReference type="AlphaFoldDB" id="A0A645EHF5"/>
<reference evidence="3" key="1">
    <citation type="submission" date="2019-08" db="EMBL/GenBank/DDBJ databases">
        <authorList>
            <person name="Kucharzyk K."/>
            <person name="Murdoch R.W."/>
            <person name="Higgins S."/>
            <person name="Loffler F."/>
        </authorList>
    </citation>
    <scope>NUCLEOTIDE SEQUENCE</scope>
</reference>
<dbReference type="Pfam" id="PF00183">
    <property type="entry name" value="HSP90"/>
    <property type="match status" value="1"/>
</dbReference>
<name>A0A645EHF5_9ZZZZ</name>
<sequence length="205" mass="23225">MPEGQEHIYYIVAESRRLALASPALEIFRSKGYDVLLMTDSVDEFIMQSMFQYDKKHFKPANRGELEIDKAPEAEEQALKDATEKHRKLMDYIFDHLKDRLSAVRLTRRLTDSACCLVADAEGMSPQLERLLKAMNQPVPESKRILELNPNHAVVSTMQTLFESDPAAPKLAQYAELLYNQALLTEGSPLPDPLGFVKSVAELMK</sequence>
<accession>A0A645EHF5</accession>
<dbReference type="Gene3D" id="3.40.50.11260">
    <property type="match status" value="1"/>
</dbReference>
<keyword evidence="2" id="KW-0143">Chaperone</keyword>
<protein>
    <submittedName>
        <fullName evidence="3">Chaperone protein HtpG</fullName>
    </submittedName>
</protein>